<dbReference type="EMBL" id="CP099419">
    <property type="protein sequence ID" value="USW49297.1"/>
    <property type="molecule type" value="Genomic_DNA"/>
</dbReference>
<dbReference type="GO" id="GO:0016747">
    <property type="term" value="F:acyltransferase activity, transferring groups other than amino-acyl groups"/>
    <property type="evidence" value="ECO:0007669"/>
    <property type="project" value="InterPro"/>
</dbReference>
<evidence type="ECO:0000313" key="2">
    <source>
        <dbReference type="EMBL" id="USW49297.1"/>
    </source>
</evidence>
<dbReference type="Gene3D" id="3.40.630.30">
    <property type="match status" value="1"/>
</dbReference>
<accession>A0A9Q9AHH9</accession>
<dbReference type="Proteomes" id="UP001056384">
    <property type="component" value="Chromosome 2"/>
</dbReference>
<dbReference type="CDD" id="cd04301">
    <property type="entry name" value="NAT_SF"/>
    <property type="match status" value="1"/>
</dbReference>
<dbReference type="OrthoDB" id="3642681at2759"/>
<organism evidence="2 3">
    <name type="scientific">Septoria linicola</name>
    <dbReference type="NCBI Taxonomy" id="215465"/>
    <lineage>
        <taxon>Eukaryota</taxon>
        <taxon>Fungi</taxon>
        <taxon>Dikarya</taxon>
        <taxon>Ascomycota</taxon>
        <taxon>Pezizomycotina</taxon>
        <taxon>Dothideomycetes</taxon>
        <taxon>Dothideomycetidae</taxon>
        <taxon>Mycosphaerellales</taxon>
        <taxon>Mycosphaerellaceae</taxon>
        <taxon>Septoria</taxon>
    </lineage>
</organism>
<evidence type="ECO:0000259" key="1">
    <source>
        <dbReference type="PROSITE" id="PS51186"/>
    </source>
</evidence>
<dbReference type="PROSITE" id="PS51186">
    <property type="entry name" value="GNAT"/>
    <property type="match status" value="1"/>
</dbReference>
<dbReference type="Pfam" id="PF00583">
    <property type="entry name" value="Acetyltransf_1"/>
    <property type="match status" value="1"/>
</dbReference>
<dbReference type="InterPro" id="IPR000182">
    <property type="entry name" value="GNAT_dom"/>
</dbReference>
<reference evidence="2" key="1">
    <citation type="submission" date="2022-06" db="EMBL/GenBank/DDBJ databases">
        <title>Complete genome sequences of two strains of the flax pathogen Septoria linicola.</title>
        <authorList>
            <person name="Lapalu N."/>
            <person name="Simon A."/>
            <person name="Demenou B."/>
            <person name="Paumier D."/>
            <person name="Guillot M.-P."/>
            <person name="Gout L."/>
            <person name="Valade R."/>
        </authorList>
    </citation>
    <scope>NUCLEOTIDE SEQUENCE</scope>
    <source>
        <strain evidence="2">SE15195</strain>
    </source>
</reference>
<dbReference type="AlphaFoldDB" id="A0A9Q9AHH9"/>
<proteinExistence type="predicted"/>
<sequence length="218" mass="23947">MSHYVAQEPSIVVSPAETLPMQPWWQELHLTINTSFKNKDFAAFPPTWDRLPADSAVAAKSLAEELGSNGIIAVVLVDDHPVACGGVTPFRGDNWIDAVESAESMASSAAPRQHQTASDQISQTEDWELCCVCVHPHYRRTGLSEKIIRALEQAIRPSGARRLMSTYVMEHTGAYWQHLGFEVVPGAGGVLKKGFTAQPGMPGLLEDIHFEMGRKLIK</sequence>
<dbReference type="InterPro" id="IPR016181">
    <property type="entry name" value="Acyl_CoA_acyltransferase"/>
</dbReference>
<feature type="domain" description="N-acetyltransferase" evidence="1">
    <location>
        <begin position="30"/>
        <end position="217"/>
    </location>
</feature>
<dbReference type="SUPFAM" id="SSF55729">
    <property type="entry name" value="Acyl-CoA N-acyltransferases (Nat)"/>
    <property type="match status" value="1"/>
</dbReference>
<protein>
    <submittedName>
        <fullName evidence="2">GNAT domain, acyl-CoA N-acyltransferase</fullName>
    </submittedName>
</protein>
<evidence type="ECO:0000313" key="3">
    <source>
        <dbReference type="Proteomes" id="UP001056384"/>
    </source>
</evidence>
<keyword evidence="3" id="KW-1185">Reference proteome</keyword>
<name>A0A9Q9AHH9_9PEZI</name>
<gene>
    <name evidence="2" type="ORF">Slin15195_G026160</name>
</gene>